<evidence type="ECO:0000313" key="6">
    <source>
        <dbReference type="EMBL" id="SFT08261.1"/>
    </source>
</evidence>
<dbReference type="AlphaFoldDB" id="A0A1I6V3L6"/>
<dbReference type="InterPro" id="IPR036390">
    <property type="entry name" value="WH_DNA-bd_sf"/>
</dbReference>
<reference evidence="7" key="1">
    <citation type="submission" date="2016-10" db="EMBL/GenBank/DDBJ databases">
        <authorList>
            <person name="Varghese N."/>
            <person name="Submissions S."/>
        </authorList>
    </citation>
    <scope>NUCLEOTIDE SEQUENCE [LARGE SCALE GENOMIC DNA]</scope>
    <source>
        <strain evidence="7">DSM 23422</strain>
    </source>
</reference>
<dbReference type="PANTHER" id="PTHR43537">
    <property type="entry name" value="TRANSCRIPTIONAL REGULATOR, GNTR FAMILY"/>
    <property type="match status" value="1"/>
</dbReference>
<sequence length="263" mass="28730">MIKNVAARGLNFTTPLDAGSSLPTGVAKEAVEKLGRAIVNGDYPEGEPMPMESDLADALGFSRNTIRDAIKVLSGKGMVRTARRYGTRVRPVSEWSLLDADVISWHNVAQSGIGRMFVETTELRCIIEPAAAELAAERATPEQVGEILKAADAMSPGSMDVTELYAADCLFHCTILDATGNRMMRQLRPIIIGILRISYEYGVQTDNGTPVSREGHTRVAEAIRDRSGADAKREMEKMLDANRHTAKEYWEKRTSGAGTTTEE</sequence>
<keyword evidence="7" id="KW-1185">Reference proteome</keyword>
<name>A0A1I6V3L6_9RHOB</name>
<feature type="region of interest" description="Disordered" evidence="4">
    <location>
        <begin position="240"/>
        <end position="263"/>
    </location>
</feature>
<evidence type="ECO:0000313" key="7">
    <source>
        <dbReference type="Proteomes" id="UP000199239"/>
    </source>
</evidence>
<feature type="domain" description="HTH gntR-type" evidence="5">
    <location>
        <begin position="24"/>
        <end position="92"/>
    </location>
</feature>
<keyword evidence="1" id="KW-0805">Transcription regulation</keyword>
<keyword evidence="2" id="KW-0238">DNA-binding</keyword>
<dbReference type="CDD" id="cd07377">
    <property type="entry name" value="WHTH_GntR"/>
    <property type="match status" value="1"/>
</dbReference>
<dbReference type="InterPro" id="IPR008920">
    <property type="entry name" value="TF_FadR/GntR_C"/>
</dbReference>
<dbReference type="Proteomes" id="UP000199239">
    <property type="component" value="Unassembled WGS sequence"/>
</dbReference>
<dbReference type="GO" id="GO:0003677">
    <property type="term" value="F:DNA binding"/>
    <property type="evidence" value="ECO:0007669"/>
    <property type="project" value="UniProtKB-KW"/>
</dbReference>
<dbReference type="InterPro" id="IPR036388">
    <property type="entry name" value="WH-like_DNA-bd_sf"/>
</dbReference>
<dbReference type="InterPro" id="IPR000524">
    <property type="entry name" value="Tscrpt_reg_HTH_GntR"/>
</dbReference>
<feature type="compositionally biased region" description="Basic and acidic residues" evidence="4">
    <location>
        <begin position="240"/>
        <end position="254"/>
    </location>
</feature>
<dbReference type="GO" id="GO:0003700">
    <property type="term" value="F:DNA-binding transcription factor activity"/>
    <property type="evidence" value="ECO:0007669"/>
    <property type="project" value="InterPro"/>
</dbReference>
<dbReference type="SUPFAM" id="SSF48008">
    <property type="entry name" value="GntR ligand-binding domain-like"/>
    <property type="match status" value="1"/>
</dbReference>
<dbReference type="Gene3D" id="1.20.120.530">
    <property type="entry name" value="GntR ligand-binding domain-like"/>
    <property type="match status" value="1"/>
</dbReference>
<keyword evidence="3" id="KW-0804">Transcription</keyword>
<gene>
    <name evidence="6" type="ORF">SAMN04488040_3067</name>
</gene>
<evidence type="ECO:0000259" key="5">
    <source>
        <dbReference type="PROSITE" id="PS50949"/>
    </source>
</evidence>
<dbReference type="STRING" id="394264.SAMN04488040_3067"/>
<dbReference type="InterPro" id="IPR011711">
    <property type="entry name" value="GntR_C"/>
</dbReference>
<accession>A0A1I6V3L6</accession>
<dbReference type="Gene3D" id="1.10.10.10">
    <property type="entry name" value="Winged helix-like DNA-binding domain superfamily/Winged helix DNA-binding domain"/>
    <property type="match status" value="1"/>
</dbReference>
<dbReference type="PANTHER" id="PTHR43537:SF44">
    <property type="entry name" value="GNTR FAMILY REGULATORY PROTEIN"/>
    <property type="match status" value="1"/>
</dbReference>
<dbReference type="SUPFAM" id="SSF46785">
    <property type="entry name" value="Winged helix' DNA-binding domain"/>
    <property type="match status" value="1"/>
</dbReference>
<dbReference type="PRINTS" id="PR00035">
    <property type="entry name" value="HTHGNTR"/>
</dbReference>
<dbReference type="RefSeq" id="WP_093917250.1">
    <property type="nucleotide sequence ID" value="NZ_FPAJ01000005.1"/>
</dbReference>
<dbReference type="Pfam" id="PF00392">
    <property type="entry name" value="GntR"/>
    <property type="match status" value="1"/>
</dbReference>
<dbReference type="OrthoDB" id="9028214at2"/>
<organism evidence="6 7">
    <name type="scientific">Sulfitobacter marinus</name>
    <dbReference type="NCBI Taxonomy" id="394264"/>
    <lineage>
        <taxon>Bacteria</taxon>
        <taxon>Pseudomonadati</taxon>
        <taxon>Pseudomonadota</taxon>
        <taxon>Alphaproteobacteria</taxon>
        <taxon>Rhodobacterales</taxon>
        <taxon>Roseobacteraceae</taxon>
        <taxon>Sulfitobacter</taxon>
    </lineage>
</organism>
<dbReference type="Pfam" id="PF07729">
    <property type="entry name" value="FCD"/>
    <property type="match status" value="1"/>
</dbReference>
<dbReference type="EMBL" id="FPAJ01000005">
    <property type="protein sequence ID" value="SFT08261.1"/>
    <property type="molecule type" value="Genomic_DNA"/>
</dbReference>
<evidence type="ECO:0000256" key="3">
    <source>
        <dbReference type="ARBA" id="ARBA00023163"/>
    </source>
</evidence>
<dbReference type="SMART" id="SM00345">
    <property type="entry name" value="HTH_GNTR"/>
    <property type="match status" value="1"/>
</dbReference>
<proteinExistence type="predicted"/>
<evidence type="ECO:0000256" key="1">
    <source>
        <dbReference type="ARBA" id="ARBA00023015"/>
    </source>
</evidence>
<protein>
    <submittedName>
        <fullName evidence="6">Transcriptional regulator, GntR family</fullName>
    </submittedName>
</protein>
<evidence type="ECO:0000256" key="4">
    <source>
        <dbReference type="SAM" id="MobiDB-lite"/>
    </source>
</evidence>
<evidence type="ECO:0000256" key="2">
    <source>
        <dbReference type="ARBA" id="ARBA00023125"/>
    </source>
</evidence>
<dbReference type="SMART" id="SM00895">
    <property type="entry name" value="FCD"/>
    <property type="match status" value="1"/>
</dbReference>
<dbReference type="PROSITE" id="PS50949">
    <property type="entry name" value="HTH_GNTR"/>
    <property type="match status" value="1"/>
</dbReference>